<sequence length="585" mass="66107">MLKGFGFSGYRSFGSEAAKIAPLKKINFIIGKNNSGKSNVLSFLNNRYVDFLASAKNQIRSPSEKKGIESLDVPIFERDLTTKIFFPVFKSDQDEYIDSLIKNKSAGLKPLLAKIFSFLSDDKGDVWFSYSATKSKDGLSLHMDPEAVKEILSHREWGVLWNSLCHKSGGEISRHWIPGVMQEIAYLPESIPNIEFIPAIRKVGGANTVALDYSGEGIIERLAEMQNPSLERREEKINFGQINEFLKEVLDSPDAELEIPYERDVILVHMGGKTLPLESLGTGVHEVIILASAATLLKNTVLCVEEPELHLHPLLQRKLIRYLYKKTTNQYIFTTHSAHLLDAVESEVFHVIETKGVSSVRAIASTKERSAICQDLGYKASDILQANCIVWVEGPSDRIYIRAWIEKWAPNLIEGVHYAIMFYGGRLLSHVSGDDSDEIEKKLEDFISLRGLNRNAVIVFDSDKSSPKGRINKTKKRVREEFNQGPGFAWVTNGREIENYLNVDKLEKSVVAQHPTAEKLVGKGKWDNLLIYKRRGSKKVMAANKVKVARYYVENNNVDLDVYDLRSYVKKLCDFIEKANMDINL</sequence>
<dbReference type="EMBL" id="ARXS01000042">
    <property type="protein sequence ID" value="MCU5784850.1"/>
    <property type="molecule type" value="Genomic_DNA"/>
</dbReference>
<organism evidence="2 3">
    <name type="scientific">Alloalcanivorax balearicus MACL04</name>
    <dbReference type="NCBI Taxonomy" id="1177182"/>
    <lineage>
        <taxon>Bacteria</taxon>
        <taxon>Pseudomonadati</taxon>
        <taxon>Pseudomonadota</taxon>
        <taxon>Gammaproteobacteria</taxon>
        <taxon>Oceanospirillales</taxon>
        <taxon>Alcanivoracaceae</taxon>
        <taxon>Alloalcanivorax</taxon>
    </lineage>
</organism>
<dbReference type="InterPro" id="IPR003959">
    <property type="entry name" value="ATPase_AAA_core"/>
</dbReference>
<gene>
    <name evidence="2" type="ORF">MA04_04150</name>
</gene>
<evidence type="ECO:0000313" key="3">
    <source>
        <dbReference type="Proteomes" id="UP001064106"/>
    </source>
</evidence>
<evidence type="ECO:0000313" key="2">
    <source>
        <dbReference type="EMBL" id="MCU5784850.1"/>
    </source>
</evidence>
<dbReference type="PANTHER" id="PTHR43581:SF2">
    <property type="entry name" value="EXCINUCLEASE ATPASE SUBUNIT"/>
    <property type="match status" value="1"/>
</dbReference>
<name>A0ABT2R4Y2_9GAMM</name>
<dbReference type="Pfam" id="PF13304">
    <property type="entry name" value="AAA_21"/>
    <property type="match status" value="1"/>
</dbReference>
<proteinExistence type="predicted"/>
<dbReference type="InterPro" id="IPR027417">
    <property type="entry name" value="P-loop_NTPase"/>
</dbReference>
<protein>
    <recommendedName>
        <fullName evidence="1">ATPase AAA-type core domain-containing protein</fullName>
    </recommendedName>
</protein>
<evidence type="ECO:0000259" key="1">
    <source>
        <dbReference type="Pfam" id="PF13304"/>
    </source>
</evidence>
<comment type="caution">
    <text evidence="2">The sequence shown here is derived from an EMBL/GenBank/DDBJ whole genome shotgun (WGS) entry which is preliminary data.</text>
</comment>
<feature type="domain" description="ATPase AAA-type core" evidence="1">
    <location>
        <begin position="226"/>
        <end position="342"/>
    </location>
</feature>
<dbReference type="RefSeq" id="WP_262462670.1">
    <property type="nucleotide sequence ID" value="NZ_ARXS01000042.1"/>
</dbReference>
<dbReference type="Gene3D" id="3.40.50.300">
    <property type="entry name" value="P-loop containing nucleotide triphosphate hydrolases"/>
    <property type="match status" value="1"/>
</dbReference>
<dbReference type="PANTHER" id="PTHR43581">
    <property type="entry name" value="ATP/GTP PHOSPHATASE"/>
    <property type="match status" value="1"/>
</dbReference>
<keyword evidence="3" id="KW-1185">Reference proteome</keyword>
<reference evidence="2" key="1">
    <citation type="submission" date="2012-09" db="EMBL/GenBank/DDBJ databases">
        <title>Genome Sequence of alkane-degrading Bacterium Alcanivorax balearicus MACL04.</title>
        <authorList>
            <person name="Lai Q."/>
            <person name="Shao Z."/>
        </authorList>
    </citation>
    <scope>NUCLEOTIDE SEQUENCE</scope>
    <source>
        <strain evidence="2">MACL04</strain>
    </source>
</reference>
<dbReference type="SUPFAM" id="SSF52540">
    <property type="entry name" value="P-loop containing nucleoside triphosphate hydrolases"/>
    <property type="match status" value="1"/>
</dbReference>
<dbReference type="Proteomes" id="UP001064106">
    <property type="component" value="Unassembled WGS sequence"/>
</dbReference>
<dbReference type="InterPro" id="IPR051396">
    <property type="entry name" value="Bact_Antivir_Def_Nuclease"/>
</dbReference>
<accession>A0ABT2R4Y2</accession>